<dbReference type="PANTHER" id="PTHR10545">
    <property type="entry name" value="DIAMINE N-ACETYLTRANSFERASE"/>
    <property type="match status" value="1"/>
</dbReference>
<evidence type="ECO:0000259" key="4">
    <source>
        <dbReference type="PROSITE" id="PS51186"/>
    </source>
</evidence>
<comment type="caution">
    <text evidence="5">The sequence shown here is derived from an EMBL/GenBank/DDBJ whole genome shotgun (WGS) entry which is preliminary data.</text>
</comment>
<dbReference type="EMBL" id="JANFAV010000005">
    <property type="protein sequence ID" value="MCW6534956.1"/>
    <property type="molecule type" value="Genomic_DNA"/>
</dbReference>
<gene>
    <name evidence="5" type="ORF">NEE01_09175</name>
</gene>
<evidence type="ECO:0000313" key="5">
    <source>
        <dbReference type="EMBL" id="MCW6534956.1"/>
    </source>
</evidence>
<evidence type="ECO:0000256" key="1">
    <source>
        <dbReference type="ARBA" id="ARBA00008694"/>
    </source>
</evidence>
<comment type="similarity">
    <text evidence="1">Belongs to the acetyltransferase family.</text>
</comment>
<keyword evidence="2" id="KW-0808">Transferase</keyword>
<dbReference type="RefSeq" id="WP_265268741.1">
    <property type="nucleotide sequence ID" value="NZ_JANFAV010000005.1"/>
</dbReference>
<dbReference type="InterPro" id="IPR016181">
    <property type="entry name" value="Acyl_CoA_acyltransferase"/>
</dbReference>
<name>A0AA41ZE55_9SPHN</name>
<evidence type="ECO:0000256" key="2">
    <source>
        <dbReference type="ARBA" id="ARBA00022679"/>
    </source>
</evidence>
<dbReference type="SUPFAM" id="SSF55729">
    <property type="entry name" value="Acyl-CoA N-acyltransferases (Nat)"/>
    <property type="match status" value="1"/>
</dbReference>
<dbReference type="PROSITE" id="PS51186">
    <property type="entry name" value="GNAT"/>
    <property type="match status" value="1"/>
</dbReference>
<evidence type="ECO:0000256" key="3">
    <source>
        <dbReference type="ARBA" id="ARBA00023315"/>
    </source>
</evidence>
<dbReference type="Gene3D" id="3.40.630.30">
    <property type="match status" value="1"/>
</dbReference>
<dbReference type="Proteomes" id="UP001165565">
    <property type="component" value="Unassembled WGS sequence"/>
</dbReference>
<dbReference type="GO" id="GO:0008080">
    <property type="term" value="F:N-acetyltransferase activity"/>
    <property type="evidence" value="ECO:0007669"/>
    <property type="project" value="UniProtKB-ARBA"/>
</dbReference>
<organism evidence="5 6">
    <name type="scientific">Sphingomonas lycopersici</name>
    <dbReference type="NCBI Taxonomy" id="2951807"/>
    <lineage>
        <taxon>Bacteria</taxon>
        <taxon>Pseudomonadati</taxon>
        <taxon>Pseudomonadota</taxon>
        <taxon>Alphaproteobacteria</taxon>
        <taxon>Sphingomonadales</taxon>
        <taxon>Sphingomonadaceae</taxon>
        <taxon>Sphingomonas</taxon>
    </lineage>
</organism>
<sequence>MTVSIRPSTPQDCGTILRFVRELADYEREPDAVEANEAMLADALFATPPAAEALIAERDGVAVGFALFFHNFSTWTGKRGIYLEDLYVTPAARGSGAGKALLAHLAGIALDRGCARFEWSVLDWNTPAIDFYRSVGAAAMDEWTVQRVTGDALVRLAGRG</sequence>
<dbReference type="InterPro" id="IPR000182">
    <property type="entry name" value="GNAT_dom"/>
</dbReference>
<accession>A0AA41ZE55</accession>
<dbReference type="AlphaFoldDB" id="A0AA41ZE55"/>
<dbReference type="FunFam" id="3.40.630.30:FF:000064">
    <property type="entry name" value="GNAT family acetyltransferase"/>
    <property type="match status" value="1"/>
</dbReference>
<dbReference type="PANTHER" id="PTHR10545:SF29">
    <property type="entry name" value="GH14572P-RELATED"/>
    <property type="match status" value="1"/>
</dbReference>
<feature type="domain" description="N-acetyltransferase" evidence="4">
    <location>
        <begin position="3"/>
        <end position="159"/>
    </location>
</feature>
<reference evidence="5" key="1">
    <citation type="submission" date="2022-06" db="EMBL/GenBank/DDBJ databases">
        <title>Sphingomonas sp. nov. isolated from rhizosphere soil of tomato.</title>
        <authorList>
            <person name="Dong H."/>
            <person name="Gao R."/>
        </authorList>
    </citation>
    <scope>NUCLEOTIDE SEQUENCE</scope>
    <source>
        <strain evidence="5">MMSM24</strain>
    </source>
</reference>
<dbReference type="Pfam" id="PF00583">
    <property type="entry name" value="Acetyltransf_1"/>
    <property type="match status" value="1"/>
</dbReference>
<keyword evidence="6" id="KW-1185">Reference proteome</keyword>
<keyword evidence="3" id="KW-0012">Acyltransferase</keyword>
<proteinExistence type="inferred from homology"/>
<dbReference type="InterPro" id="IPR051016">
    <property type="entry name" value="Diverse_Substrate_AcTransf"/>
</dbReference>
<dbReference type="CDD" id="cd04301">
    <property type="entry name" value="NAT_SF"/>
    <property type="match status" value="1"/>
</dbReference>
<evidence type="ECO:0000313" key="6">
    <source>
        <dbReference type="Proteomes" id="UP001165565"/>
    </source>
</evidence>
<protein>
    <submittedName>
        <fullName evidence="5">GNAT family N-acetyltransferase</fullName>
    </submittedName>
</protein>